<gene>
    <name evidence="4" type="ORF">ULMS_28760</name>
</gene>
<dbReference type="AlphaFoldDB" id="A0A5J4G0S8"/>
<keyword evidence="2" id="KW-0812">Transmembrane</keyword>
<dbReference type="OrthoDB" id="596403at2"/>
<dbReference type="InterPro" id="IPR052894">
    <property type="entry name" value="AsmA-related"/>
</dbReference>
<dbReference type="Proteomes" id="UP000326994">
    <property type="component" value="Unassembled WGS sequence"/>
</dbReference>
<dbReference type="InterPro" id="IPR007844">
    <property type="entry name" value="AsmA"/>
</dbReference>
<comment type="caution">
    <text evidence="4">The sequence shown here is derived from an EMBL/GenBank/DDBJ whole genome shotgun (WGS) entry which is preliminary data.</text>
</comment>
<keyword evidence="5" id="KW-1185">Reference proteome</keyword>
<protein>
    <recommendedName>
        <fullName evidence="3">AsmA domain-containing protein</fullName>
    </recommendedName>
</protein>
<evidence type="ECO:0000259" key="3">
    <source>
        <dbReference type="Pfam" id="PF05170"/>
    </source>
</evidence>
<evidence type="ECO:0000256" key="2">
    <source>
        <dbReference type="SAM" id="Phobius"/>
    </source>
</evidence>
<dbReference type="PANTHER" id="PTHR30441:SF8">
    <property type="entry name" value="DUF748 DOMAIN-CONTAINING PROTEIN"/>
    <property type="match status" value="1"/>
</dbReference>
<feature type="region of interest" description="Disordered" evidence="1">
    <location>
        <begin position="837"/>
        <end position="863"/>
    </location>
</feature>
<feature type="transmembrane region" description="Helical" evidence="2">
    <location>
        <begin position="7"/>
        <end position="26"/>
    </location>
</feature>
<organism evidence="4 5">
    <name type="scientific">Patiriisocius marinistellae</name>
    <dbReference type="NCBI Taxonomy" id="2494560"/>
    <lineage>
        <taxon>Bacteria</taxon>
        <taxon>Pseudomonadati</taxon>
        <taxon>Bacteroidota</taxon>
        <taxon>Flavobacteriia</taxon>
        <taxon>Flavobacteriales</taxon>
        <taxon>Flavobacteriaceae</taxon>
        <taxon>Patiriisocius</taxon>
    </lineage>
</organism>
<dbReference type="PANTHER" id="PTHR30441">
    <property type="entry name" value="DUF748 DOMAIN-CONTAINING PROTEIN"/>
    <property type="match status" value="1"/>
</dbReference>
<feature type="compositionally biased region" description="Low complexity" evidence="1">
    <location>
        <begin position="837"/>
        <end position="856"/>
    </location>
</feature>
<accession>A0A5J4G0S8</accession>
<evidence type="ECO:0000313" key="4">
    <source>
        <dbReference type="EMBL" id="GEQ87368.1"/>
    </source>
</evidence>
<dbReference type="GO" id="GO:0090313">
    <property type="term" value="P:regulation of protein targeting to membrane"/>
    <property type="evidence" value="ECO:0007669"/>
    <property type="project" value="TreeGrafter"/>
</dbReference>
<evidence type="ECO:0000313" key="5">
    <source>
        <dbReference type="Proteomes" id="UP000326994"/>
    </source>
</evidence>
<dbReference type="RefSeq" id="WP_151895286.1">
    <property type="nucleotide sequence ID" value="NZ_BKCF01000008.1"/>
</dbReference>
<dbReference type="EMBL" id="BKCF01000008">
    <property type="protein sequence ID" value="GEQ87368.1"/>
    <property type="molecule type" value="Genomic_DNA"/>
</dbReference>
<name>A0A5J4G0S8_9FLAO</name>
<sequence length="886" mass="96196">MKKFLKITGIVVLILIIALVASPFLFKDSLEKLLVKNINKNLNATVAWNDFDLSLFSSFPDAALVISDFSVLNKAPFEGDTLASGKTLKLDMGITQLFKSSDDPIKIDALELDEALVNIRLDSLGNANYDIALKDDAPIVDKTISTEESTGFTFDLQQYALKNSRINYSDDSTQTYLMLANVNHEGTGDFSAAKSKLDTETTAVVSFKMGDVAYLSENNLTLDAVFDMDLENQKYTFLENEAKINELALTFDGFVKINESNNEVDLKFKTPSSNFKNFLGVIPKAYVKELDGVTTTGNFTVNGILKGIIDETKIPTMDIKVRSDNASFKYPSLPKAVQNISINADLINTTGLLQDTYLNIGGLTFKIDDEIFNVNGSIKNFTDNMLVDLALKGTINLANIEKVFPVELDQDLSGVFKADVTTNFDMNSVEKEQYQNIKTNGTASITDFNYADPAFPNPIKIENANITMATGNIVLNDMNATSGQTDLNAKGSIQNLIPWVMAKQDLKGNFNVTSNTFNVNDFMIAETKTATKNSNASKISAEEMGIKIPDFLDATLNFNAKKVIYDDLTLDNAKGTVSIKNETAQLSNVTSSIFGGNIALNGNVTTKSDVPTFTMDLDLSKIDIDQSFSKMPMLKFLAPIAKALQGNMNTTFKLNGNLTKDLTPVLESLGGSAYAQIITAQVDGNQTPLLNALGSQLSFLNLDKLELRDIDTNLSFDNGNIVVKPFDFDVKGIKITAAGSHSLSNSINYNLKMDVPAKYLGSDVTKILTKLDPTEADKMTVALPVGLTGSFTNPKVNLNTKAAVTELTQRIVAKQKDNLIEKGTGILGDLLGGNSNSNNAGNSTNGNTNTGTTTTPPKDEKPKEIIKDVLGGLFGGGKKKKKDSIN</sequence>
<dbReference type="GO" id="GO:0005886">
    <property type="term" value="C:plasma membrane"/>
    <property type="evidence" value="ECO:0007669"/>
    <property type="project" value="TreeGrafter"/>
</dbReference>
<feature type="domain" description="AsmA" evidence="3">
    <location>
        <begin position="1"/>
        <end position="658"/>
    </location>
</feature>
<proteinExistence type="predicted"/>
<keyword evidence="2" id="KW-0472">Membrane</keyword>
<reference evidence="4 5" key="1">
    <citation type="submission" date="2019-08" db="EMBL/GenBank/DDBJ databases">
        <title>Ulvibacter marinistellae sp. nov., isolated from a starfish, Patiria pectinifera.</title>
        <authorList>
            <person name="Kawano K."/>
            <person name="Ushijima N."/>
            <person name="Kihara M."/>
            <person name="Itoh H."/>
        </authorList>
    </citation>
    <scope>NUCLEOTIDE SEQUENCE [LARGE SCALE GENOMIC DNA]</scope>
    <source>
        <strain evidence="4 5">KK4</strain>
    </source>
</reference>
<keyword evidence="2" id="KW-1133">Transmembrane helix</keyword>
<evidence type="ECO:0000256" key="1">
    <source>
        <dbReference type="SAM" id="MobiDB-lite"/>
    </source>
</evidence>
<dbReference type="Pfam" id="PF05170">
    <property type="entry name" value="AsmA"/>
    <property type="match status" value="1"/>
</dbReference>